<dbReference type="InterPro" id="IPR008659">
    <property type="entry name" value="Kre9/Knh1_C"/>
</dbReference>
<name>A0A9W9L7K3_9EURO</name>
<reference evidence="4" key="1">
    <citation type="submission" date="2022-11" db="EMBL/GenBank/DDBJ databases">
        <authorList>
            <person name="Petersen C."/>
        </authorList>
    </citation>
    <scope>NUCLEOTIDE SEQUENCE</scope>
    <source>
        <strain evidence="4">IBT 22155</strain>
    </source>
</reference>
<dbReference type="GO" id="GO:0006078">
    <property type="term" value="P:(1-&gt;6)-beta-D-glucan biosynthetic process"/>
    <property type="evidence" value="ECO:0007669"/>
    <property type="project" value="InterPro"/>
</dbReference>
<sequence>MRVQLLQIALLFTVVYGQFNPQTITHGLSFDAAAAVSLLWNMETEPGSTYNFYLCAGDEVTGSYDTLSQVITDGAYAPGDMVSFKVDQGIGGNEPNAYFLKIVLSGPHEYWSGLTSHFTLTNMKGTFSPKVTDAIKTMQQPKLPIAIPWPAVPDNDHLIEAAEVASTLNVPSATRASSPEKVLHFPTPTVTGEAEHNELRKRQVGAVGGIDVGVGAVATIDQHTVPYGEQTGSIKYAPMPKSAGTTVATRSATPQYPPFPFSIATTYLGAPTVLYTESLYATWTANTIENTATPAPAPTLDKRMQKWLDRWQD</sequence>
<protein>
    <recommendedName>
        <fullName evidence="3">Yeast cell wall synthesis Kre9/Knh1 C-terminal domain-containing protein</fullName>
    </recommendedName>
</protein>
<dbReference type="GeneID" id="81401816"/>
<evidence type="ECO:0000256" key="1">
    <source>
        <dbReference type="ARBA" id="ARBA00022729"/>
    </source>
</evidence>
<keyword evidence="1 2" id="KW-0732">Signal</keyword>
<evidence type="ECO:0000313" key="5">
    <source>
        <dbReference type="Proteomes" id="UP001149079"/>
    </source>
</evidence>
<dbReference type="EMBL" id="JAPQKL010000002">
    <property type="protein sequence ID" value="KAJ5143115.1"/>
    <property type="molecule type" value="Genomic_DNA"/>
</dbReference>
<dbReference type="Proteomes" id="UP001149079">
    <property type="component" value="Unassembled WGS sequence"/>
</dbReference>
<dbReference type="RefSeq" id="XP_056524759.1">
    <property type="nucleotide sequence ID" value="XM_056662646.1"/>
</dbReference>
<dbReference type="OrthoDB" id="2432613at2759"/>
<dbReference type="GO" id="GO:0042546">
    <property type="term" value="P:cell wall biogenesis"/>
    <property type="evidence" value="ECO:0007669"/>
    <property type="project" value="InterPro"/>
</dbReference>
<feature type="chain" id="PRO_5040822540" description="Yeast cell wall synthesis Kre9/Knh1 C-terminal domain-containing protein" evidence="2">
    <location>
        <begin position="18"/>
        <end position="313"/>
    </location>
</feature>
<evidence type="ECO:0000256" key="2">
    <source>
        <dbReference type="SAM" id="SignalP"/>
    </source>
</evidence>
<dbReference type="PANTHER" id="PTHR28154:SF1">
    <property type="entry name" value="CELL WALL SYNTHESIS PROTEIN KNH1-RELATED"/>
    <property type="match status" value="1"/>
</dbReference>
<comment type="caution">
    <text evidence="4">The sequence shown here is derived from an EMBL/GenBank/DDBJ whole genome shotgun (WGS) entry which is preliminary data.</text>
</comment>
<dbReference type="Pfam" id="PF05390">
    <property type="entry name" value="Kre9_KNH1_C"/>
    <property type="match status" value="1"/>
</dbReference>
<evidence type="ECO:0000259" key="3">
    <source>
        <dbReference type="Pfam" id="PF05390"/>
    </source>
</evidence>
<dbReference type="GO" id="GO:0031505">
    <property type="term" value="P:fungal-type cell wall organization"/>
    <property type="evidence" value="ECO:0007669"/>
    <property type="project" value="TreeGrafter"/>
</dbReference>
<reference evidence="4" key="2">
    <citation type="journal article" date="2023" name="IMA Fungus">
        <title>Comparative genomic study of the Penicillium genus elucidates a diverse pangenome and 15 lateral gene transfer events.</title>
        <authorList>
            <person name="Petersen C."/>
            <person name="Sorensen T."/>
            <person name="Nielsen M.R."/>
            <person name="Sondergaard T.E."/>
            <person name="Sorensen J.L."/>
            <person name="Fitzpatrick D.A."/>
            <person name="Frisvad J.C."/>
            <person name="Nielsen K.L."/>
        </authorList>
    </citation>
    <scope>NUCLEOTIDE SEQUENCE</scope>
    <source>
        <strain evidence="4">IBT 22155</strain>
    </source>
</reference>
<keyword evidence="5" id="KW-1185">Reference proteome</keyword>
<dbReference type="AlphaFoldDB" id="A0A9W9L7K3"/>
<accession>A0A9W9L7K3</accession>
<evidence type="ECO:0000313" key="4">
    <source>
        <dbReference type="EMBL" id="KAJ5143115.1"/>
    </source>
</evidence>
<proteinExistence type="predicted"/>
<feature type="signal peptide" evidence="2">
    <location>
        <begin position="1"/>
        <end position="17"/>
    </location>
</feature>
<gene>
    <name evidence="4" type="ORF">N7515_001902</name>
</gene>
<dbReference type="PANTHER" id="PTHR28154">
    <property type="entry name" value="CELL WALL SYNTHESIS PROTEIN KNH1-RELATED"/>
    <property type="match status" value="1"/>
</dbReference>
<organism evidence="4 5">
    <name type="scientific">Penicillium bovifimosum</name>
    <dbReference type="NCBI Taxonomy" id="126998"/>
    <lineage>
        <taxon>Eukaryota</taxon>
        <taxon>Fungi</taxon>
        <taxon>Dikarya</taxon>
        <taxon>Ascomycota</taxon>
        <taxon>Pezizomycotina</taxon>
        <taxon>Eurotiomycetes</taxon>
        <taxon>Eurotiomycetidae</taxon>
        <taxon>Eurotiales</taxon>
        <taxon>Aspergillaceae</taxon>
        <taxon>Penicillium</taxon>
    </lineage>
</organism>
<dbReference type="InterPro" id="IPR045328">
    <property type="entry name" value="Kre9/Knh1"/>
</dbReference>
<feature type="domain" description="Yeast cell wall synthesis Kre9/Knh1 C-terminal" evidence="3">
    <location>
        <begin position="222"/>
        <end position="299"/>
    </location>
</feature>
<dbReference type="GO" id="GO:0005576">
    <property type="term" value="C:extracellular region"/>
    <property type="evidence" value="ECO:0007669"/>
    <property type="project" value="TreeGrafter"/>
</dbReference>